<feature type="chain" id="PRO_5012395318" description="Potassium channel domain-containing protein" evidence="9">
    <location>
        <begin position="18"/>
        <end position="365"/>
    </location>
</feature>
<evidence type="ECO:0000313" key="12">
    <source>
        <dbReference type="Proteomes" id="UP000193642"/>
    </source>
</evidence>
<keyword evidence="2" id="KW-0813">Transport</keyword>
<dbReference type="Pfam" id="PF07885">
    <property type="entry name" value="Ion_trans_2"/>
    <property type="match status" value="2"/>
</dbReference>
<dbReference type="STRING" id="329046.A0A1Y2C300"/>
<evidence type="ECO:0000256" key="6">
    <source>
        <dbReference type="ARBA" id="ARBA00023136"/>
    </source>
</evidence>
<comment type="caution">
    <text evidence="11">The sequence shown here is derived from an EMBL/GenBank/DDBJ whole genome shotgun (WGS) entry which is preliminary data.</text>
</comment>
<evidence type="ECO:0000256" key="4">
    <source>
        <dbReference type="ARBA" id="ARBA00022989"/>
    </source>
</evidence>
<dbReference type="GO" id="GO:0030322">
    <property type="term" value="P:stabilization of membrane potential"/>
    <property type="evidence" value="ECO:0007669"/>
    <property type="project" value="TreeGrafter"/>
</dbReference>
<feature type="domain" description="Potassium channel" evidence="10">
    <location>
        <begin position="260"/>
        <end position="332"/>
    </location>
</feature>
<protein>
    <recommendedName>
        <fullName evidence="10">Potassium channel domain-containing protein</fullName>
    </recommendedName>
</protein>
<dbReference type="Gene3D" id="1.10.287.70">
    <property type="match status" value="2"/>
</dbReference>
<keyword evidence="3 8" id="KW-0812">Transmembrane</keyword>
<dbReference type="InterPro" id="IPR003280">
    <property type="entry name" value="2pore_dom_K_chnl"/>
</dbReference>
<dbReference type="AlphaFoldDB" id="A0A1Y2C300"/>
<keyword evidence="7" id="KW-0407">Ion channel</keyword>
<evidence type="ECO:0000259" key="10">
    <source>
        <dbReference type="Pfam" id="PF07885"/>
    </source>
</evidence>
<feature type="transmembrane region" description="Helical" evidence="8">
    <location>
        <begin position="185"/>
        <end position="205"/>
    </location>
</feature>
<comment type="subcellular location">
    <subcellularLocation>
        <location evidence="1">Membrane</location>
        <topology evidence="1">Multi-pass membrane protein</topology>
    </subcellularLocation>
</comment>
<sequence length="365" mass="41220">MSILVNALLLQTKFAVADLVPPKFKFGFPAALCNHTGSLVFSLLSAILLTVASYLVENAISNSNGNLFLGLGGASLHLSNAVTWMVFGMHLINFVELLQLFRNPGSNATVSLSMGELERVREGHIFPIAVYSFDVVMNLSIVILCYFEKWSFRWAEQWYFATITTIGFSQYGLKTDLGKIYCQILGVYGFLHLATILGIFAGMVLDSLKTRVEFLVTTFDQDTDQIERKSVVPGSIKTSKFKSRFRRFARHHEVLTMIFVVFAIWAFGTISFAIIEDWRYVQASYFIVNVVLTEGYMDLYPSTSIGRIFIYYYSLLSYGVWAYAISFLVEKLHNAKVVVVRRQNNHRISVLAKRESMINRGSSGV</sequence>
<keyword evidence="9" id="KW-0732">Signal</keyword>
<dbReference type="GO" id="GO:0022841">
    <property type="term" value="F:potassium ion leak channel activity"/>
    <property type="evidence" value="ECO:0007669"/>
    <property type="project" value="TreeGrafter"/>
</dbReference>
<reference evidence="11 12" key="1">
    <citation type="submission" date="2016-07" db="EMBL/GenBank/DDBJ databases">
        <title>Pervasive Adenine N6-methylation of Active Genes in Fungi.</title>
        <authorList>
            <consortium name="DOE Joint Genome Institute"/>
            <person name="Mondo S.J."/>
            <person name="Dannebaum R.O."/>
            <person name="Kuo R.C."/>
            <person name="Labutti K."/>
            <person name="Haridas S."/>
            <person name="Kuo A."/>
            <person name="Salamov A."/>
            <person name="Ahrendt S.R."/>
            <person name="Lipzen A."/>
            <person name="Sullivan W."/>
            <person name="Andreopoulos W.B."/>
            <person name="Clum A."/>
            <person name="Lindquist E."/>
            <person name="Daum C."/>
            <person name="Ramamoorthy G.K."/>
            <person name="Gryganskyi A."/>
            <person name="Culley D."/>
            <person name="Magnuson J.K."/>
            <person name="James T.Y."/>
            <person name="O'Malley M.A."/>
            <person name="Stajich J.E."/>
            <person name="Spatafora J.W."/>
            <person name="Visel A."/>
            <person name="Grigoriev I.V."/>
        </authorList>
    </citation>
    <scope>NUCLEOTIDE SEQUENCE [LARGE SCALE GENOMIC DNA]</scope>
    <source>
        <strain evidence="11 12">JEL800</strain>
    </source>
</reference>
<name>A0A1Y2C300_9FUNG</name>
<dbReference type="PANTHER" id="PTHR11003">
    <property type="entry name" value="POTASSIUM CHANNEL, SUBFAMILY K"/>
    <property type="match status" value="1"/>
</dbReference>
<feature type="transmembrane region" description="Helical" evidence="8">
    <location>
        <begin position="124"/>
        <end position="146"/>
    </location>
</feature>
<dbReference type="GO" id="GO:0005886">
    <property type="term" value="C:plasma membrane"/>
    <property type="evidence" value="ECO:0007669"/>
    <property type="project" value="TreeGrafter"/>
</dbReference>
<accession>A0A1Y2C300</accession>
<dbReference type="OrthoDB" id="2156486at2759"/>
<evidence type="ECO:0000256" key="9">
    <source>
        <dbReference type="SAM" id="SignalP"/>
    </source>
</evidence>
<feature type="transmembrane region" description="Helical" evidence="8">
    <location>
        <begin position="309"/>
        <end position="329"/>
    </location>
</feature>
<evidence type="ECO:0000313" key="11">
    <source>
        <dbReference type="EMBL" id="ORY41264.1"/>
    </source>
</evidence>
<feature type="transmembrane region" description="Helical" evidence="8">
    <location>
        <begin position="39"/>
        <end position="56"/>
    </location>
</feature>
<keyword evidence="4 8" id="KW-1133">Transmembrane helix</keyword>
<dbReference type="PANTHER" id="PTHR11003:SF291">
    <property type="entry name" value="IP11374P"/>
    <property type="match status" value="1"/>
</dbReference>
<evidence type="ECO:0000256" key="1">
    <source>
        <dbReference type="ARBA" id="ARBA00004141"/>
    </source>
</evidence>
<gene>
    <name evidence="11" type="ORF">BCR33DRAFT_718907</name>
</gene>
<organism evidence="11 12">
    <name type="scientific">Rhizoclosmatium globosum</name>
    <dbReference type="NCBI Taxonomy" id="329046"/>
    <lineage>
        <taxon>Eukaryota</taxon>
        <taxon>Fungi</taxon>
        <taxon>Fungi incertae sedis</taxon>
        <taxon>Chytridiomycota</taxon>
        <taxon>Chytridiomycota incertae sedis</taxon>
        <taxon>Chytridiomycetes</taxon>
        <taxon>Chytridiales</taxon>
        <taxon>Chytriomycetaceae</taxon>
        <taxon>Rhizoclosmatium</taxon>
    </lineage>
</organism>
<feature type="transmembrane region" description="Helical" evidence="8">
    <location>
        <begin position="254"/>
        <end position="274"/>
    </location>
</feature>
<evidence type="ECO:0000256" key="2">
    <source>
        <dbReference type="ARBA" id="ARBA00022448"/>
    </source>
</evidence>
<dbReference type="GO" id="GO:0015271">
    <property type="term" value="F:outward rectifier potassium channel activity"/>
    <property type="evidence" value="ECO:0007669"/>
    <property type="project" value="TreeGrafter"/>
</dbReference>
<evidence type="ECO:0000256" key="5">
    <source>
        <dbReference type="ARBA" id="ARBA00023065"/>
    </source>
</evidence>
<feature type="domain" description="Potassium channel" evidence="10">
    <location>
        <begin position="136"/>
        <end position="204"/>
    </location>
</feature>
<proteinExistence type="predicted"/>
<dbReference type="Proteomes" id="UP000193642">
    <property type="component" value="Unassembled WGS sequence"/>
</dbReference>
<keyword evidence="5" id="KW-0406">Ion transport</keyword>
<keyword evidence="12" id="KW-1185">Reference proteome</keyword>
<evidence type="ECO:0000256" key="3">
    <source>
        <dbReference type="ARBA" id="ARBA00022692"/>
    </source>
</evidence>
<dbReference type="InterPro" id="IPR013099">
    <property type="entry name" value="K_chnl_dom"/>
</dbReference>
<feature type="transmembrane region" description="Helical" evidence="8">
    <location>
        <begin position="158"/>
        <end position="173"/>
    </location>
</feature>
<feature type="signal peptide" evidence="9">
    <location>
        <begin position="1"/>
        <end position="17"/>
    </location>
</feature>
<evidence type="ECO:0000256" key="8">
    <source>
        <dbReference type="SAM" id="Phobius"/>
    </source>
</evidence>
<feature type="transmembrane region" description="Helical" evidence="8">
    <location>
        <begin position="68"/>
        <end position="92"/>
    </location>
</feature>
<dbReference type="EMBL" id="MCGO01000032">
    <property type="protein sequence ID" value="ORY41264.1"/>
    <property type="molecule type" value="Genomic_DNA"/>
</dbReference>
<keyword evidence="6 8" id="KW-0472">Membrane</keyword>
<evidence type="ECO:0000256" key="7">
    <source>
        <dbReference type="ARBA" id="ARBA00023303"/>
    </source>
</evidence>
<dbReference type="SUPFAM" id="SSF81324">
    <property type="entry name" value="Voltage-gated potassium channels"/>
    <property type="match status" value="2"/>
</dbReference>